<dbReference type="InParanoid" id="F0X9A8"/>
<evidence type="ECO:0000256" key="5">
    <source>
        <dbReference type="SAM" id="Phobius"/>
    </source>
</evidence>
<feature type="transmembrane region" description="Helical" evidence="5">
    <location>
        <begin position="68"/>
        <end position="90"/>
    </location>
</feature>
<dbReference type="SUPFAM" id="SSF49503">
    <property type="entry name" value="Cupredoxins"/>
    <property type="match status" value="3"/>
</dbReference>
<evidence type="ECO:0000256" key="3">
    <source>
        <dbReference type="ARBA" id="ARBA00023002"/>
    </source>
</evidence>
<dbReference type="GeneID" id="25976511"/>
<comment type="similarity">
    <text evidence="1">Belongs to the multicopper oxidase family.</text>
</comment>
<gene>
    <name evidence="9" type="ORF">CMQ_3413</name>
</gene>
<dbReference type="PANTHER" id="PTHR11709:SF414">
    <property type="entry name" value="ADR239WP"/>
    <property type="match status" value="1"/>
</dbReference>
<evidence type="ECO:0000313" key="10">
    <source>
        <dbReference type="Proteomes" id="UP000007796"/>
    </source>
</evidence>
<keyword evidence="10" id="KW-1185">Reference proteome</keyword>
<dbReference type="Proteomes" id="UP000007796">
    <property type="component" value="Unassembled WGS sequence"/>
</dbReference>
<feature type="domain" description="Plastocyanin-like" evidence="8">
    <location>
        <begin position="172"/>
        <end position="286"/>
    </location>
</feature>
<evidence type="ECO:0000256" key="2">
    <source>
        <dbReference type="ARBA" id="ARBA00022723"/>
    </source>
</evidence>
<reference evidence="9 10" key="1">
    <citation type="journal article" date="2011" name="Proc. Natl. Acad. Sci. U.S.A.">
        <title>Genome and transcriptome analyses of the mountain pine beetle-fungal symbiont Grosmannia clavigera, a lodgepole pine pathogen.</title>
        <authorList>
            <person name="DiGuistini S."/>
            <person name="Wang Y."/>
            <person name="Liao N.Y."/>
            <person name="Taylor G."/>
            <person name="Tanguay P."/>
            <person name="Feau N."/>
            <person name="Henrissat B."/>
            <person name="Chan S.K."/>
            <person name="Hesse-Orce U."/>
            <person name="Alamouti S.M."/>
            <person name="Tsui C.K.M."/>
            <person name="Docking R.T."/>
            <person name="Levasseur A."/>
            <person name="Haridas S."/>
            <person name="Robertson G."/>
            <person name="Birol I."/>
            <person name="Holt R.A."/>
            <person name="Marra M.A."/>
            <person name="Hamelin R.C."/>
            <person name="Hirst M."/>
            <person name="Jones S.J.M."/>
            <person name="Bohlmann J."/>
            <person name="Breuil C."/>
        </authorList>
    </citation>
    <scope>NUCLEOTIDE SEQUENCE [LARGE SCALE GENOMIC DNA]</scope>
    <source>
        <strain evidence="10">kw1407 / UAMH 11150</strain>
    </source>
</reference>
<dbReference type="CDD" id="cd13910">
    <property type="entry name" value="CuRO_3_MCO_like_4"/>
    <property type="match status" value="1"/>
</dbReference>
<keyword evidence="5" id="KW-1133">Transmembrane helix</keyword>
<evidence type="ECO:0000313" key="9">
    <source>
        <dbReference type="EMBL" id="EFX05344.1"/>
    </source>
</evidence>
<dbReference type="GO" id="GO:0005507">
    <property type="term" value="F:copper ion binding"/>
    <property type="evidence" value="ECO:0007669"/>
    <property type="project" value="InterPro"/>
</dbReference>
<keyword evidence="4" id="KW-0186">Copper</keyword>
<dbReference type="InterPro" id="IPR033138">
    <property type="entry name" value="Cu_oxidase_CS"/>
</dbReference>
<proteinExistence type="inferred from homology"/>
<dbReference type="PROSITE" id="PS00079">
    <property type="entry name" value="MULTICOPPER_OXIDASE1"/>
    <property type="match status" value="1"/>
</dbReference>
<dbReference type="InterPro" id="IPR008972">
    <property type="entry name" value="Cupredoxin"/>
</dbReference>
<sequence>MAAGHAVVFGEDGDVEMLTAELNASYLEPASRDRSRQLLEDVNTDNGDGRDPGRVGRHSRRTHWWQSAFFLLFLLASLFSLLLLLKIAFFDSLSVPSSSSPPSADVDVVPTETESTAELVLPSSAAPTATSTAEAVADDANSFRRPDSDYVLGMDWDYNAPATVREYNWIIQNVEANPDGVFRLLTTVNGKFPGEMIRCNEGDTIVVNVENRAVNATALHWHGLFQNGTNHMDGTPGATQCAIAPGRSFRYEFAAVGQAGTYFYHGHQGADALDGLVGPLIIHARDEPAKQLLPYESDRVVMVQDWYHDPSGGLLMTALAKGSESSPMPNGALINGVNVVDCDQHPGRRCDNSTARLAALDLAAGASHRLRFIHVGGFAWFEINVDHHHSLPLTEIDGVDIEPASEKSILIAPGQRYSVVLTANATGGDSAFWMHARIATHCFSEYTLAGQDNPMTQAVVRYTAPSDDAIHAARLPTTDNDAGAFIVLCQDMHTRNYAPYPPRPAPAHADRSYYLRVNLEIGNWQLQRGFFNGSSYRPNLLSPALHRAVDGLRAGNESYGVAGINRLAFDEQSELVIGHTDVQVVDLVLQNFDEGTHPLHLHGHQLFVLGAGHGYFPGYEAFNMAPLGRGLLDPGNTSSIDNPLRRDVATVEGFGWTLVRFVADNPGVWRFHCHMIWHGDGGMAMLFLSRTDDMTGWEIPAANRALCDAPVDELESGSAPKDSIWFGHGN</sequence>
<dbReference type="InterPro" id="IPR045087">
    <property type="entry name" value="Cu-oxidase_fam"/>
</dbReference>
<name>F0X9A8_GROCL</name>
<feature type="domain" description="Plastocyanin-like" evidence="7">
    <location>
        <begin position="565"/>
        <end position="691"/>
    </location>
</feature>
<dbReference type="InterPro" id="IPR002355">
    <property type="entry name" value="Cu_oxidase_Cu_BS"/>
</dbReference>
<protein>
    <submittedName>
        <fullName evidence="9">Diphenol oxidase</fullName>
    </submittedName>
</protein>
<keyword evidence="5" id="KW-0472">Membrane</keyword>
<dbReference type="HOGENOM" id="CLU_006504_7_1_1"/>
<evidence type="ECO:0000259" key="8">
    <source>
        <dbReference type="Pfam" id="PF07732"/>
    </source>
</evidence>
<dbReference type="EMBL" id="GL629735">
    <property type="protein sequence ID" value="EFX05344.1"/>
    <property type="molecule type" value="Genomic_DNA"/>
</dbReference>
<keyword evidence="2" id="KW-0479">Metal-binding</keyword>
<dbReference type="Pfam" id="PF07732">
    <property type="entry name" value="Cu-oxidase_3"/>
    <property type="match status" value="1"/>
</dbReference>
<dbReference type="PANTHER" id="PTHR11709">
    <property type="entry name" value="MULTI-COPPER OXIDASE"/>
    <property type="match status" value="1"/>
</dbReference>
<dbReference type="AlphaFoldDB" id="F0X9A8"/>
<dbReference type="Pfam" id="PF00394">
    <property type="entry name" value="Cu-oxidase"/>
    <property type="match status" value="1"/>
</dbReference>
<dbReference type="GO" id="GO:0016491">
    <property type="term" value="F:oxidoreductase activity"/>
    <property type="evidence" value="ECO:0007669"/>
    <property type="project" value="UniProtKB-KW"/>
</dbReference>
<keyword evidence="5" id="KW-0812">Transmembrane</keyword>
<dbReference type="InterPro" id="IPR011707">
    <property type="entry name" value="Cu-oxidase-like_N"/>
</dbReference>
<dbReference type="InterPro" id="IPR001117">
    <property type="entry name" value="Cu-oxidase_2nd"/>
</dbReference>
<dbReference type="Gene3D" id="2.60.40.420">
    <property type="entry name" value="Cupredoxins - blue copper proteins"/>
    <property type="match status" value="3"/>
</dbReference>
<dbReference type="STRING" id="655863.F0X9A8"/>
<feature type="domain" description="Plastocyanin-like" evidence="6">
    <location>
        <begin position="299"/>
        <end position="463"/>
    </location>
</feature>
<dbReference type="RefSeq" id="XP_014174826.1">
    <property type="nucleotide sequence ID" value="XM_014319351.1"/>
</dbReference>
<dbReference type="eggNOG" id="KOG1263">
    <property type="taxonomic scope" value="Eukaryota"/>
</dbReference>
<evidence type="ECO:0000259" key="7">
    <source>
        <dbReference type="Pfam" id="PF07731"/>
    </source>
</evidence>
<dbReference type="InterPro" id="IPR011706">
    <property type="entry name" value="Cu-oxidase_C"/>
</dbReference>
<keyword evidence="3" id="KW-0560">Oxidoreductase</keyword>
<evidence type="ECO:0000256" key="4">
    <source>
        <dbReference type="ARBA" id="ARBA00023008"/>
    </source>
</evidence>
<dbReference type="Pfam" id="PF07731">
    <property type="entry name" value="Cu-oxidase_2"/>
    <property type="match status" value="1"/>
</dbReference>
<organism evidence="10">
    <name type="scientific">Grosmannia clavigera (strain kw1407 / UAMH 11150)</name>
    <name type="common">Blue stain fungus</name>
    <name type="synonym">Graphiocladiella clavigera</name>
    <dbReference type="NCBI Taxonomy" id="655863"/>
    <lineage>
        <taxon>Eukaryota</taxon>
        <taxon>Fungi</taxon>
        <taxon>Dikarya</taxon>
        <taxon>Ascomycota</taxon>
        <taxon>Pezizomycotina</taxon>
        <taxon>Sordariomycetes</taxon>
        <taxon>Sordariomycetidae</taxon>
        <taxon>Ophiostomatales</taxon>
        <taxon>Ophiostomataceae</taxon>
        <taxon>Leptographium</taxon>
    </lineage>
</organism>
<accession>F0X9A8</accession>
<dbReference type="OrthoDB" id="2121828at2759"/>
<dbReference type="PROSITE" id="PS00080">
    <property type="entry name" value="MULTICOPPER_OXIDASE2"/>
    <property type="match status" value="1"/>
</dbReference>
<evidence type="ECO:0000256" key="1">
    <source>
        <dbReference type="ARBA" id="ARBA00010609"/>
    </source>
</evidence>
<evidence type="ECO:0000259" key="6">
    <source>
        <dbReference type="Pfam" id="PF00394"/>
    </source>
</evidence>